<dbReference type="PANTHER" id="PTHR30535:SF34">
    <property type="entry name" value="MOLYBDATE-BINDING PROTEIN MOLA"/>
    <property type="match status" value="1"/>
</dbReference>
<dbReference type="PROSITE" id="PS51257">
    <property type="entry name" value="PROKAR_LIPOPROTEIN"/>
    <property type="match status" value="1"/>
</dbReference>
<dbReference type="InterPro" id="IPR002491">
    <property type="entry name" value="ABC_transptr_periplasmic_BD"/>
</dbReference>
<protein>
    <submittedName>
        <fullName evidence="5">ABC transporter substrate-binding protein</fullName>
    </submittedName>
</protein>
<reference evidence="5" key="2">
    <citation type="submission" date="2020-09" db="EMBL/GenBank/DDBJ databases">
        <authorList>
            <person name="Sun Q."/>
            <person name="Ohkuma M."/>
        </authorList>
    </citation>
    <scope>NUCLEOTIDE SEQUENCE</scope>
    <source>
        <strain evidence="5">JCM 14719</strain>
    </source>
</reference>
<dbReference type="Pfam" id="PF01497">
    <property type="entry name" value="Peripla_BP_2"/>
    <property type="match status" value="1"/>
</dbReference>
<dbReference type="InterPro" id="IPR050902">
    <property type="entry name" value="ABC_Transporter_SBP"/>
</dbReference>
<dbReference type="Gene3D" id="3.40.50.1980">
    <property type="entry name" value="Nitrogenase molybdenum iron protein domain"/>
    <property type="match status" value="2"/>
</dbReference>
<reference evidence="5" key="1">
    <citation type="journal article" date="2014" name="Int. J. Syst. Evol. Microbiol.">
        <title>Complete genome sequence of Corynebacterium casei LMG S-19264T (=DSM 44701T), isolated from a smear-ripened cheese.</title>
        <authorList>
            <consortium name="US DOE Joint Genome Institute (JGI-PGF)"/>
            <person name="Walter F."/>
            <person name="Albersmeier A."/>
            <person name="Kalinowski J."/>
            <person name="Ruckert C."/>
        </authorList>
    </citation>
    <scope>NUCLEOTIDE SEQUENCE</scope>
    <source>
        <strain evidence="5">JCM 14719</strain>
    </source>
</reference>
<dbReference type="Proteomes" id="UP000637720">
    <property type="component" value="Unassembled WGS sequence"/>
</dbReference>
<gene>
    <name evidence="5" type="ORF">GCM10007043_16420</name>
</gene>
<dbReference type="InterPro" id="IPR054828">
    <property type="entry name" value="Vit_B12_bind_prot"/>
</dbReference>
<comment type="similarity">
    <text evidence="1">Belongs to the bacterial solute-binding protein 8 family.</text>
</comment>
<evidence type="ECO:0000256" key="1">
    <source>
        <dbReference type="ARBA" id="ARBA00008814"/>
    </source>
</evidence>
<dbReference type="CDD" id="cd01143">
    <property type="entry name" value="YvrC"/>
    <property type="match status" value="1"/>
</dbReference>
<keyword evidence="2 3" id="KW-0732">Signal</keyword>
<comment type="caution">
    <text evidence="5">The sequence shown here is derived from an EMBL/GenBank/DDBJ whole genome shotgun (WGS) entry which is preliminary data.</text>
</comment>
<dbReference type="PANTHER" id="PTHR30535">
    <property type="entry name" value="VITAMIN B12-BINDING PROTEIN"/>
    <property type="match status" value="1"/>
</dbReference>
<evidence type="ECO:0000259" key="4">
    <source>
        <dbReference type="PROSITE" id="PS50983"/>
    </source>
</evidence>
<accession>A0A8J3BC48</accession>
<organism evidence="5 6">
    <name type="scientific">Calditerricola satsumensis</name>
    <dbReference type="NCBI Taxonomy" id="373054"/>
    <lineage>
        <taxon>Bacteria</taxon>
        <taxon>Bacillati</taxon>
        <taxon>Bacillota</taxon>
        <taxon>Bacilli</taxon>
        <taxon>Bacillales</taxon>
        <taxon>Bacillaceae</taxon>
        <taxon>Calditerricola</taxon>
    </lineage>
</organism>
<name>A0A8J3BC48_9BACI</name>
<evidence type="ECO:0000313" key="5">
    <source>
        <dbReference type="EMBL" id="GGK03105.1"/>
    </source>
</evidence>
<dbReference type="EMBL" id="BMOF01000034">
    <property type="protein sequence ID" value="GGK03105.1"/>
    <property type="molecule type" value="Genomic_DNA"/>
</dbReference>
<proteinExistence type="inferred from homology"/>
<feature type="signal peptide" evidence="3">
    <location>
        <begin position="1"/>
        <end position="22"/>
    </location>
</feature>
<evidence type="ECO:0000256" key="2">
    <source>
        <dbReference type="ARBA" id="ARBA00022729"/>
    </source>
</evidence>
<sequence>MRHGWKAVVLVFILLLLPVGLAACQSEKPASPGNAAEEVASGKPVTYPLTVRDDSGAEVTVQKEPQRIVSLIPSHTETLFALGLEGKVVAVTKWDNYPPDVQKKVEHVFQDGLNPPTEELLSLKPDLVVLGSHNKETVDALRKAGLTVVVYDPQSLKDVYRVIGELGKITNRTKEAKQVIDRMKAKEQAIREKVQAIPEKERVRVYVEADPDQLYTAGKNTFMDELIQLAGGRNIAHDLEGWQKISAETVIQRNPQVIVVTYGYYVPNAADKPKQRAGWNVVDAVREGRVYALDSDLISRPGPRIVDGAEALAKAFYPDRFR</sequence>
<dbReference type="PROSITE" id="PS50983">
    <property type="entry name" value="FE_B12_PBP"/>
    <property type="match status" value="1"/>
</dbReference>
<dbReference type="GO" id="GO:0071281">
    <property type="term" value="P:cellular response to iron ion"/>
    <property type="evidence" value="ECO:0007669"/>
    <property type="project" value="TreeGrafter"/>
</dbReference>
<dbReference type="AlphaFoldDB" id="A0A8J3BC48"/>
<evidence type="ECO:0000313" key="6">
    <source>
        <dbReference type="Proteomes" id="UP000637720"/>
    </source>
</evidence>
<feature type="domain" description="Fe/B12 periplasmic-binding" evidence="4">
    <location>
        <begin position="67"/>
        <end position="320"/>
    </location>
</feature>
<evidence type="ECO:0000256" key="3">
    <source>
        <dbReference type="SAM" id="SignalP"/>
    </source>
</evidence>
<feature type="chain" id="PRO_5039139637" evidence="3">
    <location>
        <begin position="23"/>
        <end position="322"/>
    </location>
</feature>
<dbReference type="SUPFAM" id="SSF53807">
    <property type="entry name" value="Helical backbone' metal receptor"/>
    <property type="match status" value="1"/>
</dbReference>
<dbReference type="RefSeq" id="WP_188817571.1">
    <property type="nucleotide sequence ID" value="NZ_BMOF01000034.1"/>
</dbReference>
<dbReference type="NCBIfam" id="NF038402">
    <property type="entry name" value="TroA_like"/>
    <property type="match status" value="1"/>
</dbReference>
<keyword evidence="6" id="KW-1185">Reference proteome</keyword>